<keyword evidence="3" id="KW-1185">Reference proteome</keyword>
<dbReference type="InterPro" id="IPR029052">
    <property type="entry name" value="Metallo-depent_PP-like"/>
</dbReference>
<dbReference type="EMBL" id="WJIE01000001">
    <property type="protein sequence ID" value="MRG90806.1"/>
    <property type="molecule type" value="Genomic_DNA"/>
</dbReference>
<dbReference type="GO" id="GO:0016787">
    <property type="term" value="F:hydrolase activity"/>
    <property type="evidence" value="ECO:0007669"/>
    <property type="project" value="InterPro"/>
</dbReference>
<evidence type="ECO:0000313" key="2">
    <source>
        <dbReference type="EMBL" id="MRG90806.1"/>
    </source>
</evidence>
<dbReference type="SUPFAM" id="SSF56300">
    <property type="entry name" value="Metallo-dependent phosphatases"/>
    <property type="match status" value="1"/>
</dbReference>
<organism evidence="2 3">
    <name type="scientific">Polyangium spumosum</name>
    <dbReference type="NCBI Taxonomy" id="889282"/>
    <lineage>
        <taxon>Bacteria</taxon>
        <taxon>Pseudomonadati</taxon>
        <taxon>Myxococcota</taxon>
        <taxon>Polyangia</taxon>
        <taxon>Polyangiales</taxon>
        <taxon>Polyangiaceae</taxon>
        <taxon>Polyangium</taxon>
    </lineage>
</organism>
<reference evidence="2 3" key="1">
    <citation type="submission" date="2019-10" db="EMBL/GenBank/DDBJ databases">
        <title>A soil myxobacterium in the family Polyangiaceae.</title>
        <authorList>
            <person name="Li Y."/>
            <person name="Wang J."/>
        </authorList>
    </citation>
    <scope>NUCLEOTIDE SEQUENCE [LARGE SCALE GENOMIC DNA]</scope>
    <source>
        <strain evidence="2 3">DSM 14734</strain>
    </source>
</reference>
<feature type="domain" description="Calcineurin-like phosphoesterase" evidence="1">
    <location>
        <begin position="19"/>
        <end position="127"/>
    </location>
</feature>
<dbReference type="OrthoDB" id="651281at2"/>
<name>A0A6N7PJ00_9BACT</name>
<dbReference type="AlphaFoldDB" id="A0A6N7PJ00"/>
<evidence type="ECO:0000313" key="3">
    <source>
        <dbReference type="Proteomes" id="UP000440224"/>
    </source>
</evidence>
<dbReference type="Proteomes" id="UP000440224">
    <property type="component" value="Unassembled WGS sequence"/>
</dbReference>
<accession>A0A6N7PJ00</accession>
<sequence length="180" mass="20105">MGAGRHPREPTTMAGLGWLHLSDLHVGTTGTLWQRPQYREEIERDLVWLRDRVGAFDVILVAGDLAATGTETEYGVVTEVLASLQDFLARLGPRPALLAVPGNHDLVRAAAGVAPKPATWETKREVFFEDHKHPFRRAVTAAFTPFLQWIERWHRERPGNVEVALRKGLLPGDFVATITK</sequence>
<gene>
    <name evidence="2" type="ORF">GF068_02530</name>
</gene>
<proteinExistence type="predicted"/>
<dbReference type="InterPro" id="IPR004843">
    <property type="entry name" value="Calcineurin-like_PHP"/>
</dbReference>
<dbReference type="Pfam" id="PF00149">
    <property type="entry name" value="Metallophos"/>
    <property type="match status" value="1"/>
</dbReference>
<dbReference type="Gene3D" id="3.60.21.10">
    <property type="match status" value="1"/>
</dbReference>
<evidence type="ECO:0000259" key="1">
    <source>
        <dbReference type="Pfam" id="PF00149"/>
    </source>
</evidence>
<comment type="caution">
    <text evidence="2">The sequence shown here is derived from an EMBL/GenBank/DDBJ whole genome shotgun (WGS) entry which is preliminary data.</text>
</comment>
<protein>
    <recommendedName>
        <fullName evidence="1">Calcineurin-like phosphoesterase domain-containing protein</fullName>
    </recommendedName>
</protein>